<organism evidence="1 2">
    <name type="scientific">Ktedonobacter robiniae</name>
    <dbReference type="NCBI Taxonomy" id="2778365"/>
    <lineage>
        <taxon>Bacteria</taxon>
        <taxon>Bacillati</taxon>
        <taxon>Chloroflexota</taxon>
        <taxon>Ktedonobacteria</taxon>
        <taxon>Ktedonobacterales</taxon>
        <taxon>Ktedonobacteraceae</taxon>
        <taxon>Ktedonobacter</taxon>
    </lineage>
</organism>
<dbReference type="RefSeq" id="WP_201376952.1">
    <property type="nucleotide sequence ID" value="NZ_BNJG01000007.1"/>
</dbReference>
<dbReference type="Proteomes" id="UP000654345">
    <property type="component" value="Unassembled WGS sequence"/>
</dbReference>
<dbReference type="Gene3D" id="3.40.50.1820">
    <property type="entry name" value="alpha/beta hydrolase"/>
    <property type="match status" value="1"/>
</dbReference>
<dbReference type="InterPro" id="IPR029058">
    <property type="entry name" value="AB_hydrolase_fold"/>
</dbReference>
<protein>
    <submittedName>
        <fullName evidence="1">Uncharacterized protein</fullName>
    </submittedName>
</protein>
<sequence length="80" mass="9268">MINATFPYPKKFQEVLGLQMAYAELRSGDPIVFLHGNPTFFLPLNLSSRIEHVHSPLDGYQLVWYTPFLKMNSFSEMECL</sequence>
<evidence type="ECO:0000313" key="1">
    <source>
        <dbReference type="EMBL" id="GHO60933.1"/>
    </source>
</evidence>
<name>A0ABQ3V7P6_9CHLR</name>
<keyword evidence="2" id="KW-1185">Reference proteome</keyword>
<dbReference type="SUPFAM" id="SSF53474">
    <property type="entry name" value="alpha/beta-Hydrolases"/>
    <property type="match status" value="1"/>
</dbReference>
<dbReference type="EMBL" id="BNJG01000007">
    <property type="protein sequence ID" value="GHO60933.1"/>
    <property type="molecule type" value="Genomic_DNA"/>
</dbReference>
<reference evidence="1 2" key="1">
    <citation type="journal article" date="2021" name="Int. J. Syst. Evol. Microbiol.">
        <title>Reticulibacter mediterranei gen. nov., sp. nov., within the new family Reticulibacteraceae fam. nov., and Ktedonospora formicarum gen. nov., sp. nov., Ktedonobacter robiniae sp. nov., Dictyobacter formicarum sp. nov. and Dictyobacter arantiisoli sp. nov., belonging to the class Ktedonobacteria.</title>
        <authorList>
            <person name="Yabe S."/>
            <person name="Zheng Y."/>
            <person name="Wang C.M."/>
            <person name="Sakai Y."/>
            <person name="Abe K."/>
            <person name="Yokota A."/>
            <person name="Donadio S."/>
            <person name="Cavaletti L."/>
            <person name="Monciardini P."/>
        </authorList>
    </citation>
    <scope>NUCLEOTIDE SEQUENCE [LARGE SCALE GENOMIC DNA]</scope>
    <source>
        <strain evidence="1 2">SOSP1-30</strain>
    </source>
</reference>
<accession>A0ABQ3V7P6</accession>
<comment type="caution">
    <text evidence="1">The sequence shown here is derived from an EMBL/GenBank/DDBJ whole genome shotgun (WGS) entry which is preliminary data.</text>
</comment>
<evidence type="ECO:0000313" key="2">
    <source>
        <dbReference type="Proteomes" id="UP000654345"/>
    </source>
</evidence>
<gene>
    <name evidence="1" type="ORF">KSB_94080</name>
</gene>
<proteinExistence type="predicted"/>